<dbReference type="OrthoDB" id="6612291at2759"/>
<dbReference type="Proteomes" id="UP000717696">
    <property type="component" value="Unassembled WGS sequence"/>
</dbReference>
<protein>
    <submittedName>
        <fullName evidence="2">Uncharacterized protein</fullName>
    </submittedName>
</protein>
<comment type="caution">
    <text evidence="2">The sequence shown here is derived from an EMBL/GenBank/DDBJ whole genome shotgun (WGS) entry which is preliminary data.</text>
</comment>
<evidence type="ECO:0000313" key="3">
    <source>
        <dbReference type="Proteomes" id="UP000717696"/>
    </source>
</evidence>
<proteinExistence type="predicted"/>
<gene>
    <name evidence="2" type="ORF">B0J13DRAFT_679460</name>
</gene>
<evidence type="ECO:0000313" key="2">
    <source>
        <dbReference type="EMBL" id="KAH7127961.1"/>
    </source>
</evidence>
<keyword evidence="3" id="KW-1185">Reference proteome</keyword>
<sequence>MWIHPLYPILYFHTLRSIIETCGGLQVAGTIESSQYPEQNTDMTIFYLVMALAPTTNALDDSDDEHHAAPAPAPAPAPAAEYGGYNSAPSDQYNDPIWAAALPDMPVV</sequence>
<evidence type="ECO:0000256" key="1">
    <source>
        <dbReference type="SAM" id="MobiDB-lite"/>
    </source>
</evidence>
<name>A0A9P9E0V6_9HYPO</name>
<accession>A0A9P9E0V6</accession>
<feature type="region of interest" description="Disordered" evidence="1">
    <location>
        <begin position="58"/>
        <end position="88"/>
    </location>
</feature>
<dbReference type="AlphaFoldDB" id="A0A9P9E0V6"/>
<reference evidence="2" key="1">
    <citation type="journal article" date="2021" name="Nat. Commun.">
        <title>Genetic determinants of endophytism in the Arabidopsis root mycobiome.</title>
        <authorList>
            <person name="Mesny F."/>
            <person name="Miyauchi S."/>
            <person name="Thiergart T."/>
            <person name="Pickel B."/>
            <person name="Atanasova L."/>
            <person name="Karlsson M."/>
            <person name="Huettel B."/>
            <person name="Barry K.W."/>
            <person name="Haridas S."/>
            <person name="Chen C."/>
            <person name="Bauer D."/>
            <person name="Andreopoulos W."/>
            <person name="Pangilinan J."/>
            <person name="LaButti K."/>
            <person name="Riley R."/>
            <person name="Lipzen A."/>
            <person name="Clum A."/>
            <person name="Drula E."/>
            <person name="Henrissat B."/>
            <person name="Kohler A."/>
            <person name="Grigoriev I.V."/>
            <person name="Martin F.M."/>
            <person name="Hacquard S."/>
        </authorList>
    </citation>
    <scope>NUCLEOTIDE SEQUENCE</scope>
    <source>
        <strain evidence="2">MPI-CAGE-AT-0021</strain>
    </source>
</reference>
<dbReference type="EMBL" id="JAGMUU010000022">
    <property type="protein sequence ID" value="KAH7127961.1"/>
    <property type="molecule type" value="Genomic_DNA"/>
</dbReference>
<organism evidence="2 3">
    <name type="scientific">Dactylonectria estremocensis</name>
    <dbReference type="NCBI Taxonomy" id="1079267"/>
    <lineage>
        <taxon>Eukaryota</taxon>
        <taxon>Fungi</taxon>
        <taxon>Dikarya</taxon>
        <taxon>Ascomycota</taxon>
        <taxon>Pezizomycotina</taxon>
        <taxon>Sordariomycetes</taxon>
        <taxon>Hypocreomycetidae</taxon>
        <taxon>Hypocreales</taxon>
        <taxon>Nectriaceae</taxon>
        <taxon>Dactylonectria</taxon>
    </lineage>
</organism>